<sequence length="366" mass="39990">MPRPTADRSRGAAVRLRGIVKQYGAGRPAVNAVSLDIEAGEFITFLGPSGSGKTTTLNAIAGFIDTDAGEIELGGVAVAAMRPHLRNIGMVFQHFTLFPHMTVAENVAYPLRQRKVPAKERARRVQAALERVQLGEYGNRRPDQLSGGQQQRVAVARAVVFEPRVLLMDEPFGALDRKLREELQIQLKGLHRDLGITIIFVTHDQEEALVLSDRIAVFNNGSIDQIGTPAELYDRPENRFVAQFLGESNIFDGTVQEVEGVRVLACPEGRFILPAPAADPGTEIHAMVRPEKCRITPLDPDGAGLTNALKGEVEEEIFLGSSRKLLVRTPTDRVVTVRSTAGANRDVSVGSKVFVTWDSADLLVMR</sequence>
<proteinExistence type="inferred from homology"/>
<keyword evidence="6 7" id="KW-0472">Membrane</keyword>
<dbReference type="NCBIfam" id="TIGR01187">
    <property type="entry name" value="potA"/>
    <property type="match status" value="1"/>
</dbReference>
<dbReference type="InterPro" id="IPR013611">
    <property type="entry name" value="Transp-assoc_OB_typ2"/>
</dbReference>
<keyword evidence="4 7" id="KW-0067">ATP-binding</keyword>
<evidence type="ECO:0000313" key="10">
    <source>
        <dbReference type="Proteomes" id="UP000606172"/>
    </source>
</evidence>
<dbReference type="SUPFAM" id="SSF52540">
    <property type="entry name" value="P-loop containing nucleoside triphosphate hydrolases"/>
    <property type="match status" value="1"/>
</dbReference>
<comment type="caution">
    <text evidence="9">The sequence shown here is derived from an EMBL/GenBank/DDBJ whole genome shotgun (WGS) entry which is preliminary data.</text>
</comment>
<dbReference type="EC" id="7.6.2.11" evidence="7"/>
<dbReference type="EMBL" id="BOOW01000010">
    <property type="protein sequence ID" value="GII91604.1"/>
    <property type="molecule type" value="Genomic_DNA"/>
</dbReference>
<comment type="subunit">
    <text evidence="7">The complex is composed of two ATP-binding proteins (PotA), two transmembrane proteins (PotB and PotC) and a solute-binding protein (PotD).</text>
</comment>
<gene>
    <name evidence="7" type="primary">potA</name>
    <name evidence="9" type="ORF">Ssi02_18350</name>
</gene>
<dbReference type="GO" id="GO:0015697">
    <property type="term" value="P:quaternary ammonium group transport"/>
    <property type="evidence" value="ECO:0007669"/>
    <property type="project" value="UniProtKB-ARBA"/>
</dbReference>
<keyword evidence="10" id="KW-1185">Reference proteome</keyword>
<evidence type="ECO:0000256" key="1">
    <source>
        <dbReference type="ARBA" id="ARBA00022448"/>
    </source>
</evidence>
<comment type="similarity">
    <text evidence="7">Belongs to the ABC transporter superfamily. Spermidine/putrescine importer (TC 3.A.1.11.1) family.</text>
</comment>
<name>A0A919RFS6_9ACTN</name>
<dbReference type="GO" id="GO:0015417">
    <property type="term" value="F:ABC-type polyamine transporter activity"/>
    <property type="evidence" value="ECO:0007669"/>
    <property type="project" value="UniProtKB-EC"/>
</dbReference>
<dbReference type="AlphaFoldDB" id="A0A919RFS6"/>
<dbReference type="InterPro" id="IPR050093">
    <property type="entry name" value="ABC_SmlMolc_Importer"/>
</dbReference>
<evidence type="ECO:0000256" key="5">
    <source>
        <dbReference type="ARBA" id="ARBA00022967"/>
    </source>
</evidence>
<dbReference type="FunFam" id="3.40.50.300:FF:000425">
    <property type="entry name" value="Probable ABC transporter, ATP-binding subunit"/>
    <property type="match status" value="1"/>
</dbReference>
<evidence type="ECO:0000256" key="6">
    <source>
        <dbReference type="ARBA" id="ARBA00023136"/>
    </source>
</evidence>
<dbReference type="Gene3D" id="2.40.50.100">
    <property type="match status" value="1"/>
</dbReference>
<dbReference type="InterPro" id="IPR005893">
    <property type="entry name" value="PotA-like"/>
</dbReference>
<dbReference type="GO" id="GO:0016887">
    <property type="term" value="F:ATP hydrolysis activity"/>
    <property type="evidence" value="ECO:0007669"/>
    <property type="project" value="InterPro"/>
</dbReference>
<evidence type="ECO:0000313" key="9">
    <source>
        <dbReference type="EMBL" id="GII91604.1"/>
    </source>
</evidence>
<dbReference type="PROSITE" id="PS50893">
    <property type="entry name" value="ABC_TRANSPORTER_2"/>
    <property type="match status" value="1"/>
</dbReference>
<evidence type="ECO:0000256" key="4">
    <source>
        <dbReference type="ARBA" id="ARBA00022840"/>
    </source>
</evidence>
<reference evidence="9" key="1">
    <citation type="submission" date="2021-01" db="EMBL/GenBank/DDBJ databases">
        <title>Whole genome shotgun sequence of Sinosporangium siamense NBRC 109515.</title>
        <authorList>
            <person name="Komaki H."/>
            <person name="Tamura T."/>
        </authorList>
    </citation>
    <scope>NUCLEOTIDE SEQUENCE</scope>
    <source>
        <strain evidence="9">NBRC 109515</strain>
    </source>
</reference>
<accession>A0A919RFS6</accession>
<organism evidence="9 10">
    <name type="scientific">Sinosporangium siamense</name>
    <dbReference type="NCBI Taxonomy" id="1367973"/>
    <lineage>
        <taxon>Bacteria</taxon>
        <taxon>Bacillati</taxon>
        <taxon>Actinomycetota</taxon>
        <taxon>Actinomycetes</taxon>
        <taxon>Streptosporangiales</taxon>
        <taxon>Streptosporangiaceae</taxon>
        <taxon>Sinosporangium</taxon>
    </lineage>
</organism>
<comment type="catalytic activity">
    <reaction evidence="7">
        <text>ATP + H2O + polyamine-[polyamine-binding protein]Side 1 = ADP + phosphate + polyamineSide 2 + [polyamine-binding protein]Side 1.</text>
        <dbReference type="EC" id="7.6.2.11"/>
    </reaction>
</comment>
<dbReference type="Proteomes" id="UP000606172">
    <property type="component" value="Unassembled WGS sequence"/>
</dbReference>
<evidence type="ECO:0000256" key="3">
    <source>
        <dbReference type="ARBA" id="ARBA00022741"/>
    </source>
</evidence>
<dbReference type="InterPro" id="IPR003593">
    <property type="entry name" value="AAA+_ATPase"/>
</dbReference>
<dbReference type="Pfam" id="PF08402">
    <property type="entry name" value="TOBE_2"/>
    <property type="match status" value="1"/>
</dbReference>
<dbReference type="GO" id="GO:0043190">
    <property type="term" value="C:ATP-binding cassette (ABC) transporter complex"/>
    <property type="evidence" value="ECO:0007669"/>
    <property type="project" value="InterPro"/>
</dbReference>
<comment type="function">
    <text evidence="7">Part of the ABC transporter complex PotABCD involved in spermidine/putrescine import. Responsible for energy coupling to the transport system.</text>
</comment>
<dbReference type="InterPro" id="IPR008995">
    <property type="entry name" value="Mo/tungstate-bd_C_term_dom"/>
</dbReference>
<evidence type="ECO:0000256" key="2">
    <source>
        <dbReference type="ARBA" id="ARBA00022475"/>
    </source>
</evidence>
<dbReference type="InterPro" id="IPR017871">
    <property type="entry name" value="ABC_transporter-like_CS"/>
</dbReference>
<keyword evidence="5 7" id="KW-1278">Translocase</keyword>
<keyword evidence="3 7" id="KW-0547">Nucleotide-binding</keyword>
<dbReference type="SUPFAM" id="SSF50331">
    <property type="entry name" value="MOP-like"/>
    <property type="match status" value="1"/>
</dbReference>
<dbReference type="GO" id="GO:0005524">
    <property type="term" value="F:ATP binding"/>
    <property type="evidence" value="ECO:0007669"/>
    <property type="project" value="UniProtKB-KW"/>
</dbReference>
<dbReference type="SMART" id="SM00382">
    <property type="entry name" value="AAA"/>
    <property type="match status" value="1"/>
</dbReference>
<dbReference type="PANTHER" id="PTHR42781">
    <property type="entry name" value="SPERMIDINE/PUTRESCINE IMPORT ATP-BINDING PROTEIN POTA"/>
    <property type="match status" value="1"/>
</dbReference>
<protein>
    <recommendedName>
        <fullName evidence="7">Spermidine/putrescine import ATP-binding protein PotA</fullName>
        <ecNumber evidence="7">7.6.2.11</ecNumber>
    </recommendedName>
</protein>
<feature type="domain" description="ABC transporter" evidence="8">
    <location>
        <begin position="14"/>
        <end position="245"/>
    </location>
</feature>
<evidence type="ECO:0000259" key="8">
    <source>
        <dbReference type="PROSITE" id="PS50893"/>
    </source>
</evidence>
<dbReference type="PANTHER" id="PTHR42781:SF4">
    <property type="entry name" value="SPERMIDINE_PUTRESCINE IMPORT ATP-BINDING PROTEIN POTA"/>
    <property type="match status" value="1"/>
</dbReference>
<dbReference type="InterPro" id="IPR027417">
    <property type="entry name" value="P-loop_NTPase"/>
</dbReference>
<keyword evidence="2 7" id="KW-1003">Cell membrane</keyword>
<keyword evidence="1 7" id="KW-0813">Transport</keyword>
<dbReference type="InterPro" id="IPR003439">
    <property type="entry name" value="ABC_transporter-like_ATP-bd"/>
</dbReference>
<dbReference type="PROSITE" id="PS00211">
    <property type="entry name" value="ABC_TRANSPORTER_1"/>
    <property type="match status" value="1"/>
</dbReference>
<dbReference type="RefSeq" id="WP_204023348.1">
    <property type="nucleotide sequence ID" value="NZ_BOOW01000010.1"/>
</dbReference>
<dbReference type="Pfam" id="PF00005">
    <property type="entry name" value="ABC_tran"/>
    <property type="match status" value="1"/>
</dbReference>
<evidence type="ECO:0000256" key="7">
    <source>
        <dbReference type="RuleBase" id="RU364083"/>
    </source>
</evidence>
<dbReference type="Gene3D" id="3.40.50.300">
    <property type="entry name" value="P-loop containing nucleotide triphosphate hydrolases"/>
    <property type="match status" value="1"/>
</dbReference>